<feature type="compositionally biased region" description="Pro residues" evidence="7">
    <location>
        <begin position="195"/>
        <end position="223"/>
    </location>
</feature>
<comment type="subcellular location">
    <subcellularLocation>
        <location evidence="1">Membrane</location>
    </subcellularLocation>
</comment>
<dbReference type="Pfam" id="PF07714">
    <property type="entry name" value="PK_Tyr_Ser-Thr"/>
    <property type="match status" value="1"/>
</dbReference>
<name>K3YQE8_SETIT</name>
<dbReference type="InterPro" id="IPR013210">
    <property type="entry name" value="LRR_N_plant-typ"/>
</dbReference>
<dbReference type="Gene3D" id="3.30.200.20">
    <property type="entry name" value="Phosphorylase Kinase, domain 1"/>
    <property type="match status" value="1"/>
</dbReference>
<protein>
    <recommendedName>
        <fullName evidence="10">Protein kinase domain-containing protein</fullName>
    </recommendedName>
</protein>
<dbReference type="GO" id="GO:0004674">
    <property type="term" value="F:protein serine/threonine kinase activity"/>
    <property type="evidence" value="ECO:0000318"/>
    <property type="project" value="GO_Central"/>
</dbReference>
<sequence length="707" mass="76726">MRCSREHLGVTLWLAFCLLRLHAFQFPIPFLEPYTSQQDEANFCQNFGNAVDAINDLYAALGSPDLDGWTEVGGDPCKEAWKGVQCDGPNVTAIELQGAGLGGKLSRTLGDLTALTLLDLSNNQIGGTIPQSLPPALTQLDLSSNSLSGELPDSMAKLSSLSTLNVENNQFSGSIPEKLLSILKFLRDGNKFNIPPIPGFSPTPPPPPPVPSTSPPSPPIPPKHVPESAAPQEPPVLSGSHPPIYVIPATPQDAPQRHNNKVSPAKAAGFSILAAGSVSITVVAIVLTVSRWRQKRTLRVGFLRGVEMSTPGWVREPPRVGAVARPERERHSVSLNVFFYPMITEGAEEKIHWPPRDYVKAAGSSIHPSFKNSNKDITVSDSDTNVQGSSEGQPQQFPFTFFTVASLQQHTNSFNDKNLIRETCFGKIYLADHPGSKFSVLKLDGGTTNMPVAEFLKIVQGISELRHPNVEELVGCCVDHGQRLLVYKHFSDNTLDDMMRFEHRASDAAETLPWDARVAVALEAATALEYLHEGSHKQVVHRHFRPEHILVDGELRVSISGVGLAPFVPQLQMSDYCSGALSYEPPEAADPAAAWTAKGDVYSFGVVMLQLLTGRKPYDRSRARGERHLVPWASPRLHDLAALGKMADPRLGGAPPVRSLSRFADIVGRCVQQEAEFRPAMSQVAQDLRRALEEARGGAGSGGAAQV</sequence>
<keyword evidence="3 8" id="KW-0812">Transmembrane</keyword>
<reference evidence="12" key="1">
    <citation type="journal article" date="2012" name="Nat. Biotechnol.">
        <title>Reference genome sequence of the model plant Setaria.</title>
        <authorList>
            <person name="Bennetzen J.L."/>
            <person name="Schmutz J."/>
            <person name="Wang H."/>
            <person name="Percifield R."/>
            <person name="Hawkins J."/>
            <person name="Pontaroli A.C."/>
            <person name="Estep M."/>
            <person name="Feng L."/>
            <person name="Vaughn J.N."/>
            <person name="Grimwood J."/>
            <person name="Jenkins J."/>
            <person name="Barry K."/>
            <person name="Lindquist E."/>
            <person name="Hellsten U."/>
            <person name="Deshpande S."/>
            <person name="Wang X."/>
            <person name="Wu X."/>
            <person name="Mitros T."/>
            <person name="Triplett J."/>
            <person name="Yang X."/>
            <person name="Ye C.Y."/>
            <person name="Mauro-Herrera M."/>
            <person name="Wang L."/>
            <person name="Li P."/>
            <person name="Sharma M."/>
            <person name="Sharma R."/>
            <person name="Ronald P.C."/>
            <person name="Panaud O."/>
            <person name="Kellogg E.A."/>
            <person name="Brutnell T.P."/>
            <person name="Doust A.N."/>
            <person name="Tuskan G.A."/>
            <person name="Rokhsar D."/>
            <person name="Devos K.M."/>
        </authorList>
    </citation>
    <scope>NUCLEOTIDE SEQUENCE [LARGE SCALE GENOMIC DNA]</scope>
    <source>
        <strain evidence="12">cv. Yugu1</strain>
    </source>
</reference>
<evidence type="ECO:0000256" key="5">
    <source>
        <dbReference type="ARBA" id="ARBA00022989"/>
    </source>
</evidence>
<dbReference type="EMBL" id="AGNK02000130">
    <property type="status" value="NOT_ANNOTATED_CDS"/>
    <property type="molecule type" value="Genomic_DNA"/>
</dbReference>
<dbReference type="SUPFAM" id="SSF56112">
    <property type="entry name" value="Protein kinase-like (PK-like)"/>
    <property type="match status" value="1"/>
</dbReference>
<dbReference type="InterPro" id="IPR032675">
    <property type="entry name" value="LRR_dom_sf"/>
</dbReference>
<dbReference type="Gramene" id="KQL28821">
    <property type="protein sequence ID" value="KQL28821"/>
    <property type="gene ID" value="SETIT_016491mg"/>
</dbReference>
<dbReference type="FunFam" id="1.10.510.10:FF:000095">
    <property type="entry name" value="protein STRUBBELIG-RECEPTOR FAMILY 8"/>
    <property type="match status" value="1"/>
</dbReference>
<evidence type="ECO:0000259" key="10">
    <source>
        <dbReference type="PROSITE" id="PS50011"/>
    </source>
</evidence>
<dbReference type="InParanoid" id="K3YQE8"/>
<dbReference type="Proteomes" id="UP000004995">
    <property type="component" value="Unassembled WGS sequence"/>
</dbReference>
<feature type="region of interest" description="Disordered" evidence="7">
    <location>
        <begin position="194"/>
        <end position="261"/>
    </location>
</feature>
<evidence type="ECO:0000256" key="2">
    <source>
        <dbReference type="ARBA" id="ARBA00022614"/>
    </source>
</evidence>
<dbReference type="Gene3D" id="3.80.10.10">
    <property type="entry name" value="Ribonuclease Inhibitor"/>
    <property type="match status" value="1"/>
</dbReference>
<dbReference type="GO" id="GO:0005886">
    <property type="term" value="C:plasma membrane"/>
    <property type="evidence" value="ECO:0000318"/>
    <property type="project" value="GO_Central"/>
</dbReference>
<evidence type="ECO:0000256" key="4">
    <source>
        <dbReference type="ARBA" id="ARBA00022737"/>
    </source>
</evidence>
<evidence type="ECO:0000256" key="3">
    <source>
        <dbReference type="ARBA" id="ARBA00022692"/>
    </source>
</evidence>
<organism evidence="11 12">
    <name type="scientific">Setaria italica</name>
    <name type="common">Foxtail millet</name>
    <name type="synonym">Panicum italicum</name>
    <dbReference type="NCBI Taxonomy" id="4555"/>
    <lineage>
        <taxon>Eukaryota</taxon>
        <taxon>Viridiplantae</taxon>
        <taxon>Streptophyta</taxon>
        <taxon>Embryophyta</taxon>
        <taxon>Tracheophyta</taxon>
        <taxon>Spermatophyta</taxon>
        <taxon>Magnoliopsida</taxon>
        <taxon>Liliopsida</taxon>
        <taxon>Poales</taxon>
        <taxon>Poaceae</taxon>
        <taxon>PACMAD clade</taxon>
        <taxon>Panicoideae</taxon>
        <taxon>Panicodae</taxon>
        <taxon>Paniceae</taxon>
        <taxon>Cenchrinae</taxon>
        <taxon>Setaria</taxon>
    </lineage>
</organism>
<keyword evidence="6 8" id="KW-0472">Membrane</keyword>
<dbReference type="Gene3D" id="1.10.510.10">
    <property type="entry name" value="Transferase(Phosphotransferase) domain 1"/>
    <property type="match status" value="1"/>
</dbReference>
<reference evidence="11" key="2">
    <citation type="submission" date="2018-08" db="UniProtKB">
        <authorList>
            <consortium name="EnsemblPlants"/>
        </authorList>
    </citation>
    <scope>IDENTIFICATION</scope>
    <source>
        <strain evidence="11">Yugu1</strain>
    </source>
</reference>
<keyword evidence="5 8" id="KW-1133">Transmembrane helix</keyword>
<dbReference type="PANTHER" id="PTHR48007">
    <property type="entry name" value="LEUCINE-RICH REPEAT RECEPTOR-LIKE PROTEIN KINASE PXC1"/>
    <property type="match status" value="1"/>
</dbReference>
<dbReference type="InterPro" id="IPR001245">
    <property type="entry name" value="Ser-Thr/Tyr_kinase_cat_dom"/>
</dbReference>
<dbReference type="eggNOG" id="ENOG502QR8F">
    <property type="taxonomic scope" value="Eukaryota"/>
</dbReference>
<dbReference type="Pfam" id="PF08263">
    <property type="entry name" value="LRRNT_2"/>
    <property type="match status" value="1"/>
</dbReference>
<dbReference type="Pfam" id="PF00560">
    <property type="entry name" value="LRR_1"/>
    <property type="match status" value="3"/>
</dbReference>
<evidence type="ECO:0000256" key="8">
    <source>
        <dbReference type="SAM" id="Phobius"/>
    </source>
</evidence>
<evidence type="ECO:0000313" key="12">
    <source>
        <dbReference type="Proteomes" id="UP000004995"/>
    </source>
</evidence>
<feature type="domain" description="Protein kinase" evidence="10">
    <location>
        <begin position="414"/>
        <end position="692"/>
    </location>
</feature>
<evidence type="ECO:0000256" key="6">
    <source>
        <dbReference type="ARBA" id="ARBA00023136"/>
    </source>
</evidence>
<dbReference type="InterPro" id="IPR000719">
    <property type="entry name" value="Prot_kinase_dom"/>
</dbReference>
<dbReference type="AlphaFoldDB" id="K3YQE8"/>
<feature type="chain" id="PRO_5010127084" description="Protein kinase domain-containing protein" evidence="9">
    <location>
        <begin position="24"/>
        <end position="707"/>
    </location>
</feature>
<dbReference type="HOGENOM" id="CLU_000288_92_2_1"/>
<dbReference type="InterPro" id="IPR001611">
    <property type="entry name" value="Leu-rich_rpt"/>
</dbReference>
<evidence type="ECO:0000256" key="1">
    <source>
        <dbReference type="ARBA" id="ARBA00004370"/>
    </source>
</evidence>
<keyword evidence="12" id="KW-1185">Reference proteome</keyword>
<dbReference type="PANTHER" id="PTHR48007:SF3">
    <property type="entry name" value="PROTEIN KINASE DOMAIN-CONTAINING PROTEIN"/>
    <property type="match status" value="1"/>
</dbReference>
<accession>K3YQE8</accession>
<dbReference type="PROSITE" id="PS50011">
    <property type="entry name" value="PROTEIN_KINASE_DOM"/>
    <property type="match status" value="1"/>
</dbReference>
<dbReference type="InterPro" id="IPR046959">
    <property type="entry name" value="PRK1-6/SRF4-like"/>
</dbReference>
<evidence type="ECO:0000256" key="9">
    <source>
        <dbReference type="SAM" id="SignalP"/>
    </source>
</evidence>
<dbReference type="GO" id="GO:0005524">
    <property type="term" value="F:ATP binding"/>
    <property type="evidence" value="ECO:0007669"/>
    <property type="project" value="InterPro"/>
</dbReference>
<evidence type="ECO:0000313" key="11">
    <source>
        <dbReference type="EnsemblPlants" id="KQL28821"/>
    </source>
</evidence>
<dbReference type="InterPro" id="IPR011009">
    <property type="entry name" value="Kinase-like_dom_sf"/>
</dbReference>
<proteinExistence type="predicted"/>
<keyword evidence="2" id="KW-0433">Leucine-rich repeat</keyword>
<keyword evidence="9" id="KW-0732">Signal</keyword>
<keyword evidence="4" id="KW-0677">Repeat</keyword>
<dbReference type="OMA" id="KFTAMTT"/>
<evidence type="ECO:0000256" key="7">
    <source>
        <dbReference type="SAM" id="MobiDB-lite"/>
    </source>
</evidence>
<feature type="region of interest" description="Disordered" evidence="7">
    <location>
        <begin position="372"/>
        <end position="392"/>
    </location>
</feature>
<feature type="signal peptide" evidence="9">
    <location>
        <begin position="1"/>
        <end position="23"/>
    </location>
</feature>
<dbReference type="SUPFAM" id="SSF52058">
    <property type="entry name" value="L domain-like"/>
    <property type="match status" value="1"/>
</dbReference>
<dbReference type="EnsemblPlants" id="KQL28821">
    <property type="protein sequence ID" value="KQL28821"/>
    <property type="gene ID" value="SETIT_016491mg"/>
</dbReference>
<feature type="transmembrane region" description="Helical" evidence="8">
    <location>
        <begin position="267"/>
        <end position="289"/>
    </location>
</feature>